<name>G0PIK4_CAEBE</name>
<dbReference type="OrthoDB" id="5849762at2759"/>
<feature type="domain" description="F-box" evidence="2">
    <location>
        <begin position="22"/>
        <end position="62"/>
    </location>
</feature>
<feature type="transmembrane region" description="Helical" evidence="1">
    <location>
        <begin position="316"/>
        <end position="336"/>
    </location>
</feature>
<reference evidence="4" key="1">
    <citation type="submission" date="2011-07" db="EMBL/GenBank/DDBJ databases">
        <authorList>
            <consortium name="Caenorhabditis brenneri Sequencing and Analysis Consortium"/>
            <person name="Wilson R.K."/>
        </authorList>
    </citation>
    <scope>NUCLEOTIDE SEQUENCE [LARGE SCALE GENOMIC DNA]</scope>
    <source>
        <strain evidence="4">PB2801</strain>
    </source>
</reference>
<dbReference type="InterPro" id="IPR001810">
    <property type="entry name" value="F-box_dom"/>
</dbReference>
<evidence type="ECO:0000313" key="4">
    <source>
        <dbReference type="Proteomes" id="UP000008068"/>
    </source>
</evidence>
<dbReference type="HOGENOM" id="CLU_069894_0_0_1"/>
<dbReference type="AlphaFoldDB" id="G0PIK4"/>
<evidence type="ECO:0000256" key="1">
    <source>
        <dbReference type="SAM" id="Phobius"/>
    </source>
</evidence>
<sequence length="342" mass="40248">MGNQPSVSSDNNLLTFEKWNFLPPEIKAECIKRMDFKSRFLLRATSRTERLLVDSQHFNLYHVRLEGVLPYPINSIISSGFDDLKLTILSAAHSQTEMHVIFSRNRERFFETILPLLLFILKKATVEELFLERIRQSDWRQLLGEQFPPESLNVKNFHGVVLTHPETIFFVSKLKNNTRSVHVDANTCRNFPMGALLENRMQWIALDADIGKTFRVTSTTHQTFNQFSAKFKDRIIKENSEEIRIRTDNPSKHILLKLAKRWRVSRPLTCVVISSETEESEFESFGRWVTKKMIPLWEYLSFIFTEEFGDEDDLNFSSFIILLMYCLWLIASMLFTRHVLRR</sequence>
<dbReference type="PANTHER" id="PTHR31006">
    <property type="entry name" value="F-BOX DOMAIN-CONTAINING PROTEIN-RELATED-RELATED"/>
    <property type="match status" value="1"/>
</dbReference>
<organism evidence="4">
    <name type="scientific">Caenorhabditis brenneri</name>
    <name type="common">Nematode worm</name>
    <dbReference type="NCBI Taxonomy" id="135651"/>
    <lineage>
        <taxon>Eukaryota</taxon>
        <taxon>Metazoa</taxon>
        <taxon>Ecdysozoa</taxon>
        <taxon>Nematoda</taxon>
        <taxon>Chromadorea</taxon>
        <taxon>Rhabditida</taxon>
        <taxon>Rhabditina</taxon>
        <taxon>Rhabditomorpha</taxon>
        <taxon>Rhabditoidea</taxon>
        <taxon>Rhabditidae</taxon>
        <taxon>Peloderinae</taxon>
        <taxon>Caenorhabditis</taxon>
    </lineage>
</organism>
<accession>G0PIK4</accession>
<keyword evidence="1" id="KW-1133">Transmembrane helix</keyword>
<dbReference type="InterPro" id="IPR042317">
    <property type="entry name" value="She-1-like"/>
</dbReference>
<gene>
    <name evidence="3" type="ORF">CAEBREN_29917</name>
</gene>
<dbReference type="InParanoid" id="G0PIK4"/>
<keyword evidence="1" id="KW-0812">Transmembrane</keyword>
<dbReference type="Pfam" id="PF00646">
    <property type="entry name" value="F-box"/>
    <property type="match status" value="1"/>
</dbReference>
<keyword evidence="4" id="KW-1185">Reference proteome</keyword>
<dbReference type="PANTHER" id="PTHR31006:SF3">
    <property type="entry name" value="F-BOX DOMAIN-CONTAINING PROTEIN-RELATED"/>
    <property type="match status" value="1"/>
</dbReference>
<dbReference type="SMART" id="SM00256">
    <property type="entry name" value="FBOX"/>
    <property type="match status" value="1"/>
</dbReference>
<evidence type="ECO:0000313" key="3">
    <source>
        <dbReference type="EMBL" id="EGT57824.1"/>
    </source>
</evidence>
<keyword evidence="1" id="KW-0472">Membrane</keyword>
<dbReference type="Proteomes" id="UP000008068">
    <property type="component" value="Unassembled WGS sequence"/>
</dbReference>
<dbReference type="EMBL" id="GL380579">
    <property type="protein sequence ID" value="EGT57824.1"/>
    <property type="molecule type" value="Genomic_DNA"/>
</dbReference>
<dbReference type="eggNOG" id="ENOG502TG07">
    <property type="taxonomic scope" value="Eukaryota"/>
</dbReference>
<dbReference type="FunCoup" id="G0PIK4">
    <property type="interactions" value="1122"/>
</dbReference>
<proteinExistence type="predicted"/>
<evidence type="ECO:0000259" key="2">
    <source>
        <dbReference type="SMART" id="SM00256"/>
    </source>
</evidence>
<protein>
    <recommendedName>
        <fullName evidence="2">F-box domain-containing protein</fullName>
    </recommendedName>
</protein>